<keyword evidence="4" id="KW-1185">Reference proteome</keyword>
<feature type="transmembrane region" description="Helical" evidence="2">
    <location>
        <begin position="211"/>
        <end position="228"/>
    </location>
</feature>
<feature type="region of interest" description="Disordered" evidence="1">
    <location>
        <begin position="1"/>
        <end position="79"/>
    </location>
</feature>
<feature type="compositionally biased region" description="Polar residues" evidence="1">
    <location>
        <begin position="1"/>
        <end position="10"/>
    </location>
</feature>
<organism evidence="3 4">
    <name type="scientific">Cyclostephanos tholiformis</name>
    <dbReference type="NCBI Taxonomy" id="382380"/>
    <lineage>
        <taxon>Eukaryota</taxon>
        <taxon>Sar</taxon>
        <taxon>Stramenopiles</taxon>
        <taxon>Ochrophyta</taxon>
        <taxon>Bacillariophyta</taxon>
        <taxon>Coscinodiscophyceae</taxon>
        <taxon>Thalassiosirophycidae</taxon>
        <taxon>Stephanodiscales</taxon>
        <taxon>Stephanodiscaceae</taxon>
        <taxon>Cyclostephanos</taxon>
    </lineage>
</organism>
<feature type="transmembrane region" description="Helical" evidence="2">
    <location>
        <begin position="163"/>
        <end position="191"/>
    </location>
</feature>
<evidence type="ECO:0000313" key="3">
    <source>
        <dbReference type="EMBL" id="KAL3827068.1"/>
    </source>
</evidence>
<name>A0ABD3SS88_9STRA</name>
<protein>
    <recommendedName>
        <fullName evidence="5">Transmembrane protein</fullName>
    </recommendedName>
</protein>
<keyword evidence="2" id="KW-0812">Transmembrane</keyword>
<feature type="transmembrane region" description="Helical" evidence="2">
    <location>
        <begin position="127"/>
        <end position="151"/>
    </location>
</feature>
<keyword evidence="2" id="KW-1133">Transmembrane helix</keyword>
<accession>A0ABD3SS88</accession>
<dbReference type="Proteomes" id="UP001530377">
    <property type="component" value="Unassembled WGS sequence"/>
</dbReference>
<evidence type="ECO:0008006" key="5">
    <source>
        <dbReference type="Google" id="ProtNLM"/>
    </source>
</evidence>
<gene>
    <name evidence="3" type="ORF">ACHAXA_007575</name>
</gene>
<reference evidence="3 4" key="1">
    <citation type="submission" date="2024-10" db="EMBL/GenBank/DDBJ databases">
        <title>Updated reference genomes for cyclostephanoid diatoms.</title>
        <authorList>
            <person name="Roberts W.R."/>
            <person name="Alverson A.J."/>
        </authorList>
    </citation>
    <scope>NUCLEOTIDE SEQUENCE [LARGE SCALE GENOMIC DNA]</scope>
    <source>
        <strain evidence="3 4">AJA228-03</strain>
    </source>
</reference>
<comment type="caution">
    <text evidence="3">The sequence shown here is derived from an EMBL/GenBank/DDBJ whole genome shotgun (WGS) entry which is preliminary data.</text>
</comment>
<evidence type="ECO:0000313" key="4">
    <source>
        <dbReference type="Proteomes" id="UP001530377"/>
    </source>
</evidence>
<feature type="compositionally biased region" description="Low complexity" evidence="1">
    <location>
        <begin position="40"/>
        <end position="72"/>
    </location>
</feature>
<evidence type="ECO:0000256" key="1">
    <source>
        <dbReference type="SAM" id="MobiDB-lite"/>
    </source>
</evidence>
<sequence>MDTISASKAQRQMGGSRKMAASGFTSSLKKSRNKVRGHESQSAGQPSGGSSQPYSGRSLRSSERTVSTSSELARSRRAVERGDGESVAVSGMGNNVASYTVGFLHTIDIGLGVTSVVYGGLVRVTAVMAATISYGLLLILGSLAGAIGYFSGCCSRRGLGVSAIAGFLTSILNIGTFIAILVSWESFIGFLNENYEHLKLSEDSVKTIQGLKIPLAVIFVVLAGLEVLR</sequence>
<keyword evidence="2" id="KW-0472">Membrane</keyword>
<proteinExistence type="predicted"/>
<evidence type="ECO:0000256" key="2">
    <source>
        <dbReference type="SAM" id="Phobius"/>
    </source>
</evidence>
<feature type="transmembrane region" description="Helical" evidence="2">
    <location>
        <begin position="96"/>
        <end position="121"/>
    </location>
</feature>
<dbReference type="AlphaFoldDB" id="A0ABD3SS88"/>
<dbReference type="EMBL" id="JALLPB020000009">
    <property type="protein sequence ID" value="KAL3827068.1"/>
    <property type="molecule type" value="Genomic_DNA"/>
</dbReference>